<dbReference type="Proteomes" id="UP000001235">
    <property type="component" value="Chromosome"/>
</dbReference>
<sequence length="141" mass="14834">MLETRAVVVRKEAGVTLVRADGASGCSVCEGKGCGSSKVTQLFCNKPREFQVENRINAAVGDEVIVATVDGTVLRGISLVYLLPLALMFAAATLASVWSGGQDGYVAAGALSGVVAGFAIAKWISIRPSRQQPYITRLFIE</sequence>
<dbReference type="EMBL" id="CP002159">
    <property type="protein sequence ID" value="ADL55215.1"/>
    <property type="molecule type" value="Genomic_DNA"/>
</dbReference>
<organism evidence="2 3">
    <name type="scientific">Gallionella capsiferriformans (strain ES-2)</name>
    <name type="common">Gallionella ferruginea capsiferriformans (strain ES-2)</name>
    <dbReference type="NCBI Taxonomy" id="395494"/>
    <lineage>
        <taxon>Bacteria</taxon>
        <taxon>Pseudomonadati</taxon>
        <taxon>Pseudomonadota</taxon>
        <taxon>Betaproteobacteria</taxon>
        <taxon>Nitrosomonadales</taxon>
        <taxon>Gallionellaceae</taxon>
        <taxon>Gallionella</taxon>
    </lineage>
</organism>
<dbReference type="PANTHER" id="PTHR35867">
    <property type="entry name" value="PROTEIN RSEC"/>
    <property type="match status" value="1"/>
</dbReference>
<name>D9SFB8_GALCS</name>
<dbReference type="AlphaFoldDB" id="D9SFB8"/>
<dbReference type="KEGG" id="gca:Galf_1187"/>
<dbReference type="InterPro" id="IPR007359">
    <property type="entry name" value="SigmaE_reg_RseC_MucC"/>
</dbReference>
<proteinExistence type="predicted"/>
<dbReference type="eggNOG" id="COG3086">
    <property type="taxonomic scope" value="Bacteria"/>
</dbReference>
<keyword evidence="1" id="KW-0472">Membrane</keyword>
<dbReference type="HOGENOM" id="CLU_124911_0_0_4"/>
<dbReference type="OrthoDB" id="8562584at2"/>
<protein>
    <submittedName>
        <fullName evidence="2">Positive regulator of sigma E, RseC/MucC</fullName>
    </submittedName>
</protein>
<reference evidence="2 3" key="1">
    <citation type="submission" date="2010-08" db="EMBL/GenBank/DDBJ databases">
        <title>Complete sequence of Gallionella capsiferriformans ES-2.</title>
        <authorList>
            <consortium name="US DOE Joint Genome Institute"/>
            <person name="Lucas S."/>
            <person name="Copeland A."/>
            <person name="Lapidus A."/>
            <person name="Cheng J.-F."/>
            <person name="Bruce D."/>
            <person name="Goodwin L."/>
            <person name="Pitluck S."/>
            <person name="Chertkov O."/>
            <person name="Davenport K.W."/>
            <person name="Detter J.C."/>
            <person name="Han C."/>
            <person name="Tapia R."/>
            <person name="Land M."/>
            <person name="Hauser L."/>
            <person name="Chang Y.-J."/>
            <person name="Jeffries C."/>
            <person name="Kyrpides N."/>
            <person name="Ivanova N."/>
            <person name="Mikhailova N."/>
            <person name="Shelobolina E.S."/>
            <person name="Picardal F."/>
            <person name="Roden E."/>
            <person name="Emerson D."/>
            <person name="Woyke T."/>
        </authorList>
    </citation>
    <scope>NUCLEOTIDE SEQUENCE [LARGE SCALE GENOMIC DNA]</scope>
    <source>
        <strain evidence="2 3">ES-2</strain>
    </source>
</reference>
<feature type="transmembrane region" description="Helical" evidence="1">
    <location>
        <begin position="79"/>
        <end position="98"/>
    </location>
</feature>
<keyword evidence="3" id="KW-1185">Reference proteome</keyword>
<evidence type="ECO:0000313" key="3">
    <source>
        <dbReference type="Proteomes" id="UP000001235"/>
    </source>
</evidence>
<keyword evidence="1" id="KW-1133">Transmembrane helix</keyword>
<dbReference type="PIRSF" id="PIRSF004923">
    <property type="entry name" value="RseC"/>
    <property type="match status" value="1"/>
</dbReference>
<gene>
    <name evidence="2" type="ordered locus">Galf_1187</name>
</gene>
<dbReference type="STRING" id="395494.Galf_1187"/>
<evidence type="ECO:0000256" key="1">
    <source>
        <dbReference type="SAM" id="Phobius"/>
    </source>
</evidence>
<accession>D9SFB8</accession>
<evidence type="ECO:0000313" key="2">
    <source>
        <dbReference type="EMBL" id="ADL55215.1"/>
    </source>
</evidence>
<keyword evidence="1" id="KW-0812">Transmembrane</keyword>
<dbReference type="PANTHER" id="PTHR35867:SF1">
    <property type="entry name" value="PROTEIN RSEC"/>
    <property type="match status" value="1"/>
</dbReference>
<feature type="transmembrane region" description="Helical" evidence="1">
    <location>
        <begin position="104"/>
        <end position="124"/>
    </location>
</feature>
<dbReference type="RefSeq" id="WP_013293154.1">
    <property type="nucleotide sequence ID" value="NC_014394.1"/>
</dbReference>
<dbReference type="Pfam" id="PF04246">
    <property type="entry name" value="RseC_MucC"/>
    <property type="match status" value="1"/>
</dbReference>
<dbReference type="InterPro" id="IPR026268">
    <property type="entry name" value="RseC"/>
</dbReference>